<feature type="transmembrane region" description="Helical" evidence="9">
    <location>
        <begin position="500"/>
        <end position="524"/>
    </location>
</feature>
<evidence type="ECO:0000256" key="5">
    <source>
        <dbReference type="ARBA" id="ARBA00022927"/>
    </source>
</evidence>
<evidence type="ECO:0000256" key="1">
    <source>
        <dbReference type="ARBA" id="ARBA00004651"/>
    </source>
</evidence>
<protein>
    <recommendedName>
        <fullName evidence="9">Protein translocase subunit SecD</fullName>
    </recommendedName>
</protein>
<proteinExistence type="inferred from homology"/>
<evidence type="ECO:0000256" key="8">
    <source>
        <dbReference type="ARBA" id="ARBA00023136"/>
    </source>
</evidence>
<feature type="domain" description="Protein translocase subunit SecDF P1" evidence="12">
    <location>
        <begin position="165"/>
        <end position="223"/>
    </location>
</feature>
<dbReference type="InterPro" id="IPR022646">
    <property type="entry name" value="SecD/SecF_CS"/>
</dbReference>
<dbReference type="InterPro" id="IPR048631">
    <property type="entry name" value="SecD_1st"/>
</dbReference>
<evidence type="ECO:0000256" key="7">
    <source>
        <dbReference type="ARBA" id="ARBA00023010"/>
    </source>
</evidence>
<dbReference type="NCBIfam" id="TIGR00916">
    <property type="entry name" value="2A0604s01"/>
    <property type="match status" value="1"/>
</dbReference>
<feature type="transmembrane region" description="Helical" evidence="9">
    <location>
        <begin position="373"/>
        <end position="391"/>
    </location>
</feature>
<dbReference type="InterPro" id="IPR054384">
    <property type="entry name" value="SecDF_P1_head"/>
</dbReference>
<evidence type="ECO:0000256" key="3">
    <source>
        <dbReference type="ARBA" id="ARBA00022475"/>
    </source>
</evidence>
<keyword evidence="2 9" id="KW-0813">Transport</keyword>
<keyword evidence="6 9" id="KW-1133">Transmembrane helix</keyword>
<dbReference type="RefSeq" id="WP_379728924.1">
    <property type="nucleotide sequence ID" value="NZ_JBHRYJ010000004.1"/>
</dbReference>
<gene>
    <name evidence="9 14" type="primary">secD</name>
    <name evidence="14" type="ORF">ACFOOQ_17665</name>
</gene>
<evidence type="ECO:0000256" key="9">
    <source>
        <dbReference type="HAMAP-Rule" id="MF_01463"/>
    </source>
</evidence>
<evidence type="ECO:0000259" key="11">
    <source>
        <dbReference type="Pfam" id="PF02355"/>
    </source>
</evidence>
<evidence type="ECO:0000256" key="4">
    <source>
        <dbReference type="ARBA" id="ARBA00022692"/>
    </source>
</evidence>
<dbReference type="HAMAP" id="MF_01463_B">
    <property type="entry name" value="SecD_B"/>
    <property type="match status" value="1"/>
</dbReference>
<evidence type="ECO:0000256" key="10">
    <source>
        <dbReference type="SAM" id="MobiDB-lite"/>
    </source>
</evidence>
<name>A0ABV7VIP9_9PROT</name>
<comment type="subunit">
    <text evidence="9">Forms a complex with SecF. Part of the essential Sec protein translocation apparatus which comprises SecA, SecYEG and auxiliary proteins SecDF-YajC and YidC.</text>
</comment>
<dbReference type="Pfam" id="PF07549">
    <property type="entry name" value="Sec_GG"/>
    <property type="match status" value="1"/>
</dbReference>
<evidence type="ECO:0000313" key="15">
    <source>
        <dbReference type="Proteomes" id="UP001595711"/>
    </source>
</evidence>
<keyword evidence="3 9" id="KW-1003">Cell membrane</keyword>
<reference evidence="15" key="1">
    <citation type="journal article" date="2019" name="Int. J. Syst. Evol. Microbiol.">
        <title>The Global Catalogue of Microorganisms (GCM) 10K type strain sequencing project: providing services to taxonomists for standard genome sequencing and annotation.</title>
        <authorList>
            <consortium name="The Broad Institute Genomics Platform"/>
            <consortium name="The Broad Institute Genome Sequencing Center for Infectious Disease"/>
            <person name="Wu L."/>
            <person name="Ma J."/>
        </authorList>
    </citation>
    <scope>NUCLEOTIDE SEQUENCE [LARGE SCALE GENOMIC DNA]</scope>
    <source>
        <strain evidence="15">KCTC 42182</strain>
    </source>
</reference>
<comment type="caution">
    <text evidence="14">The sequence shown here is derived from an EMBL/GenBank/DDBJ whole genome shotgun (WGS) entry which is preliminary data.</text>
</comment>
<dbReference type="NCBIfam" id="TIGR01129">
    <property type="entry name" value="secD"/>
    <property type="match status" value="1"/>
</dbReference>
<evidence type="ECO:0000259" key="13">
    <source>
        <dbReference type="Pfam" id="PF22599"/>
    </source>
</evidence>
<feature type="transmembrane region" description="Helical" evidence="9">
    <location>
        <begin position="427"/>
        <end position="447"/>
    </location>
</feature>
<evidence type="ECO:0000256" key="6">
    <source>
        <dbReference type="ARBA" id="ARBA00022989"/>
    </source>
</evidence>
<feature type="transmembrane region" description="Helical" evidence="9">
    <location>
        <begin position="398"/>
        <end position="421"/>
    </location>
</feature>
<comment type="function">
    <text evidence="9">Part of the Sec protein translocase complex. Interacts with the SecYEG preprotein conducting channel. SecDF uses the proton motive force (PMF) to complete protein translocation after the ATP-dependent function of SecA.</text>
</comment>
<feature type="transmembrane region" description="Helical" evidence="9">
    <location>
        <begin position="468"/>
        <end position="494"/>
    </location>
</feature>
<comment type="subcellular location">
    <subcellularLocation>
        <location evidence="1 9">Cell membrane</location>
        <topology evidence="1 9">Multi-pass membrane protein</topology>
    </subcellularLocation>
</comment>
<comment type="similarity">
    <text evidence="9">Belongs to the SecD/SecF family. SecD subfamily.</text>
</comment>
<dbReference type="PANTHER" id="PTHR30081">
    <property type="entry name" value="PROTEIN-EXPORT MEMBRANE PROTEIN SEC"/>
    <property type="match status" value="1"/>
</dbReference>
<feature type="domain" description="Protein export membrane protein SecD/SecF C-terminal" evidence="11">
    <location>
        <begin position="359"/>
        <end position="525"/>
    </location>
</feature>
<dbReference type="InterPro" id="IPR005791">
    <property type="entry name" value="SecD"/>
</dbReference>
<dbReference type="EMBL" id="JBHRYJ010000004">
    <property type="protein sequence ID" value="MFC3677385.1"/>
    <property type="molecule type" value="Genomic_DNA"/>
</dbReference>
<keyword evidence="4 9" id="KW-0812">Transmembrane</keyword>
<dbReference type="Pfam" id="PF02355">
    <property type="entry name" value="SecD_SecF_C"/>
    <property type="match status" value="1"/>
</dbReference>
<keyword evidence="5 9" id="KW-0653">Protein transport</keyword>
<accession>A0ABV7VIP9</accession>
<dbReference type="Gene3D" id="1.20.1640.10">
    <property type="entry name" value="Multidrug efflux transporter AcrB transmembrane domain"/>
    <property type="match status" value="1"/>
</dbReference>
<dbReference type="Proteomes" id="UP001595711">
    <property type="component" value="Unassembled WGS sequence"/>
</dbReference>
<evidence type="ECO:0000313" key="14">
    <source>
        <dbReference type="EMBL" id="MFC3677385.1"/>
    </source>
</evidence>
<organism evidence="14 15">
    <name type="scientific">Ferrovibrio xuzhouensis</name>
    <dbReference type="NCBI Taxonomy" id="1576914"/>
    <lineage>
        <taxon>Bacteria</taxon>
        <taxon>Pseudomonadati</taxon>
        <taxon>Pseudomonadota</taxon>
        <taxon>Alphaproteobacteria</taxon>
        <taxon>Rhodospirillales</taxon>
        <taxon>Rhodospirillaceae</taxon>
        <taxon>Ferrovibrio</taxon>
    </lineage>
</organism>
<dbReference type="Pfam" id="PF21760">
    <property type="entry name" value="SecD_1st"/>
    <property type="match status" value="1"/>
</dbReference>
<sequence>MLYFAPWKTALVILVTLAGLITAAPNLLSKQQLQDLPSWLQLPQVNLGLDLRGGSHLLLEVDTSSVLRDRLEALVEGAREELRKERIGYTNLGIAGTNTVGLKLRDPSQADRARELLNKLGQPIQGGAFSLGATPSDMTVDIAADGTVRMTLSEVAVRERARSAVTQSIEIVRRRIDQTGVNEPTIQVQGSDRILVQLPGLDDPERIERLLGTTAKLAFRMLDASADPNSPPPPGAEILEGDKPRAGNGPVPKYVVKRRVEVSGDDLVDAQAGYDQRSGTPMVSFRFDTAGAKRFAEVTQQNVGQPFAIVLDNKVLSAPVIREPILGGSGQITGNFSVAEANDLAVLLRAGALPAPLKVVEKRVVGPDLGADAIRAGTIAIIIGFVLVNIFMVGVYGLFGLFAVAAVALNLILILGVLSLMQATLSLPGIAGILLTIGMAVDANVLINERIREEARLGKSPVASLDAGFNRAFSTILDANLTTLIAMGVLFALGSGPVRGFAVTISVGIATSMFTAITVVRMMMVMWLKRARPKALAV</sequence>
<comment type="caution">
    <text evidence="9">Lacks conserved residue(s) required for the propagation of feature annotation.</text>
</comment>
<feature type="region of interest" description="Disordered" evidence="10">
    <location>
        <begin position="224"/>
        <end position="251"/>
    </location>
</feature>
<dbReference type="Gene3D" id="3.30.70.3400">
    <property type="match status" value="2"/>
</dbReference>
<dbReference type="SUPFAM" id="SSF82866">
    <property type="entry name" value="Multidrug efflux transporter AcrB transmembrane domain"/>
    <property type="match status" value="1"/>
</dbReference>
<dbReference type="InterPro" id="IPR022813">
    <property type="entry name" value="SecD/SecF_arch_bac"/>
</dbReference>
<evidence type="ECO:0000256" key="2">
    <source>
        <dbReference type="ARBA" id="ARBA00022448"/>
    </source>
</evidence>
<keyword evidence="15" id="KW-1185">Reference proteome</keyword>
<dbReference type="Gene3D" id="3.30.1360.200">
    <property type="match status" value="1"/>
</dbReference>
<keyword evidence="7 9" id="KW-0811">Translocation</keyword>
<keyword evidence="8 9" id="KW-0472">Membrane</keyword>
<feature type="domain" description="SecDF P1 head subdomain" evidence="13">
    <location>
        <begin position="253"/>
        <end position="355"/>
    </location>
</feature>
<dbReference type="InterPro" id="IPR048634">
    <property type="entry name" value="SecD_SecF_C"/>
</dbReference>
<dbReference type="PANTHER" id="PTHR30081:SF1">
    <property type="entry name" value="PROTEIN TRANSLOCASE SUBUNIT SECD"/>
    <property type="match status" value="1"/>
</dbReference>
<dbReference type="Pfam" id="PF22599">
    <property type="entry name" value="SecDF_P1_head"/>
    <property type="match status" value="1"/>
</dbReference>
<evidence type="ECO:0000259" key="12">
    <source>
        <dbReference type="Pfam" id="PF21760"/>
    </source>
</evidence>
<dbReference type="InterPro" id="IPR055344">
    <property type="entry name" value="SecD_SecF_C_bact"/>
</dbReference>